<dbReference type="InterPro" id="IPR016186">
    <property type="entry name" value="C-type_lectin-like/link_sf"/>
</dbReference>
<dbReference type="CDD" id="cd00037">
    <property type="entry name" value="CLECT"/>
    <property type="match status" value="1"/>
</dbReference>
<feature type="chain" id="PRO_5027863683" evidence="1">
    <location>
        <begin position="21"/>
        <end position="344"/>
    </location>
</feature>
<accession>A0A6P7M500</accession>
<dbReference type="SMART" id="SM00034">
    <property type="entry name" value="CLECT"/>
    <property type="match status" value="3"/>
</dbReference>
<dbReference type="GeneID" id="114852792"/>
<dbReference type="KEGG" id="bspl:114852792"/>
<dbReference type="PANTHER" id="PTHR45784:SF3">
    <property type="entry name" value="C-TYPE LECTIN DOMAIN FAMILY 4 MEMBER K-LIKE-RELATED"/>
    <property type="match status" value="1"/>
</dbReference>
<dbReference type="RefSeq" id="XP_029001268.1">
    <property type="nucleotide sequence ID" value="XM_029145435.3"/>
</dbReference>
<reference evidence="4" key="1">
    <citation type="submission" date="2025-08" db="UniProtKB">
        <authorList>
            <consortium name="RefSeq"/>
        </authorList>
    </citation>
    <scope>IDENTIFICATION</scope>
</reference>
<feature type="domain" description="C-type lectin" evidence="2">
    <location>
        <begin position="131"/>
        <end position="232"/>
    </location>
</feature>
<dbReference type="SUPFAM" id="SSF56436">
    <property type="entry name" value="C-type lectin-like"/>
    <property type="match status" value="3"/>
</dbReference>
<dbReference type="InterPro" id="IPR016187">
    <property type="entry name" value="CTDL_fold"/>
</dbReference>
<dbReference type="Pfam" id="PF00059">
    <property type="entry name" value="Lectin_C"/>
    <property type="match status" value="3"/>
</dbReference>
<dbReference type="AlphaFoldDB" id="A0A6P7M500"/>
<protein>
    <submittedName>
        <fullName evidence="4">Uncharacterized protein LOC114852792</fullName>
    </submittedName>
</protein>
<dbReference type="Gene3D" id="3.10.100.10">
    <property type="entry name" value="Mannose-Binding Protein A, subunit A"/>
    <property type="match status" value="3"/>
</dbReference>
<feature type="domain" description="C-type lectin" evidence="2">
    <location>
        <begin position="227"/>
        <end position="341"/>
    </location>
</feature>
<dbReference type="InParanoid" id="A0A6P7M500"/>
<dbReference type="Proteomes" id="UP000515150">
    <property type="component" value="Chromosome 3"/>
</dbReference>
<keyword evidence="1" id="KW-0732">Signal</keyword>
<gene>
    <name evidence="4" type="primary">LOC114852792</name>
</gene>
<sequence length="344" mass="39013">MKSGLPGLFVILLFLSTVSGQGSVLNKTIVYIQNYSTWLDAQTFCRSSYSDLAVLYEQSDVDNMDLYQYFAWISLNKDGNNWGVKLDQNIWVNDYQPNQGCAVVNYQKQRLQGADCEQDYFFFCSASEDKYVFINESLTWSEAEARCKKPYGGLGVVKDKDHLNKATLRQDFPVWTGLHRNGATWSWSAGLSDYRNWALNEPGNNGDCVAISSVSKTMTTHNCSARYPFICFMDNLLLVKENRTWEEALEYCKKLNAQLVSVQPGDYTYISDRAIEADTDEVWTGLRYLAGSWFWVNGADITLSDLPGCPLTELHCGAFSKNDPGRLEARDCVEEKNFLCYSEG</sequence>
<organism evidence="3 4">
    <name type="scientific">Betta splendens</name>
    <name type="common">Siamese fighting fish</name>
    <dbReference type="NCBI Taxonomy" id="158456"/>
    <lineage>
        <taxon>Eukaryota</taxon>
        <taxon>Metazoa</taxon>
        <taxon>Chordata</taxon>
        <taxon>Craniata</taxon>
        <taxon>Vertebrata</taxon>
        <taxon>Euteleostomi</taxon>
        <taxon>Actinopterygii</taxon>
        <taxon>Neopterygii</taxon>
        <taxon>Teleostei</taxon>
        <taxon>Neoteleostei</taxon>
        <taxon>Acanthomorphata</taxon>
        <taxon>Anabantaria</taxon>
        <taxon>Anabantiformes</taxon>
        <taxon>Anabantoidei</taxon>
        <taxon>Osphronemidae</taxon>
        <taxon>Betta</taxon>
    </lineage>
</organism>
<dbReference type="InterPro" id="IPR001304">
    <property type="entry name" value="C-type_lectin-like"/>
</dbReference>
<name>A0A6P7M500_BETSP</name>
<dbReference type="OrthoDB" id="8916154at2759"/>
<feature type="domain" description="C-type lectin" evidence="2">
    <location>
        <begin position="37"/>
        <end position="125"/>
    </location>
</feature>
<evidence type="ECO:0000313" key="4">
    <source>
        <dbReference type="RefSeq" id="XP_029001268.1"/>
    </source>
</evidence>
<feature type="signal peptide" evidence="1">
    <location>
        <begin position="1"/>
        <end position="20"/>
    </location>
</feature>
<evidence type="ECO:0000259" key="2">
    <source>
        <dbReference type="PROSITE" id="PS50041"/>
    </source>
</evidence>
<dbReference type="PROSITE" id="PS50041">
    <property type="entry name" value="C_TYPE_LECTIN_2"/>
    <property type="match status" value="3"/>
</dbReference>
<dbReference type="PANTHER" id="PTHR45784">
    <property type="entry name" value="C-TYPE LECTIN DOMAIN FAMILY 20 MEMBER A-RELATED"/>
    <property type="match status" value="1"/>
</dbReference>
<proteinExistence type="predicted"/>
<keyword evidence="3" id="KW-1185">Reference proteome</keyword>
<evidence type="ECO:0000256" key="1">
    <source>
        <dbReference type="SAM" id="SignalP"/>
    </source>
</evidence>
<evidence type="ECO:0000313" key="3">
    <source>
        <dbReference type="Proteomes" id="UP000515150"/>
    </source>
</evidence>